<keyword evidence="2" id="KW-1185">Reference proteome</keyword>
<dbReference type="AlphaFoldDB" id="W5TJD4"/>
<evidence type="ECO:0000313" key="2">
    <source>
        <dbReference type="Proteomes" id="UP000019150"/>
    </source>
</evidence>
<dbReference type="STRING" id="1415166.NONO_c25510"/>
<dbReference type="KEGG" id="nno:NONO_c25510"/>
<gene>
    <name evidence="1" type="ORF">NONO_c25510</name>
</gene>
<sequence length="40" mass="4626">MRLSDLWTVPAGAFRRPESGVPTPGYEWDCIIMHNHLQLM</sequence>
<dbReference type="PATRIC" id="fig|1415166.3.peg.2611"/>
<reference evidence="1 2" key="1">
    <citation type="journal article" date="2014" name="Appl. Environ. Microbiol.">
        <title>Insights into the Microbial Degradation of Rubber and Gutta-Percha by Analysis of the Complete Genome of Nocardia nova SH22a.</title>
        <authorList>
            <person name="Luo Q."/>
            <person name="Hiessl S."/>
            <person name="Poehlein A."/>
            <person name="Daniel R."/>
            <person name="Steinbuchel A."/>
        </authorList>
    </citation>
    <scope>NUCLEOTIDE SEQUENCE [LARGE SCALE GENOMIC DNA]</scope>
    <source>
        <strain evidence="1">SH22a</strain>
    </source>
</reference>
<evidence type="ECO:0000313" key="1">
    <source>
        <dbReference type="EMBL" id="AHH17346.1"/>
    </source>
</evidence>
<name>W5TJD4_9NOCA</name>
<proteinExistence type="predicted"/>
<dbReference type="HOGENOM" id="CLU_3293171_0_0_11"/>
<protein>
    <submittedName>
        <fullName evidence="1">Uncharacterized protein</fullName>
    </submittedName>
</protein>
<accession>W5TJD4</accession>
<dbReference type="EMBL" id="CP006850">
    <property type="protein sequence ID" value="AHH17346.1"/>
    <property type="molecule type" value="Genomic_DNA"/>
</dbReference>
<dbReference type="Proteomes" id="UP000019150">
    <property type="component" value="Chromosome"/>
</dbReference>
<organism evidence="1 2">
    <name type="scientific">Nocardia nova SH22a</name>
    <dbReference type="NCBI Taxonomy" id="1415166"/>
    <lineage>
        <taxon>Bacteria</taxon>
        <taxon>Bacillati</taxon>
        <taxon>Actinomycetota</taxon>
        <taxon>Actinomycetes</taxon>
        <taxon>Mycobacteriales</taxon>
        <taxon>Nocardiaceae</taxon>
        <taxon>Nocardia</taxon>
    </lineage>
</organism>